<protein>
    <submittedName>
        <fullName evidence="2">Uncharacterized protein</fullName>
    </submittedName>
</protein>
<proteinExistence type="predicted"/>
<comment type="caution">
    <text evidence="2">The sequence shown here is derived from an EMBL/GenBank/DDBJ whole genome shotgun (WGS) entry which is preliminary data.</text>
</comment>
<keyword evidence="3" id="KW-1185">Reference proteome</keyword>
<evidence type="ECO:0000313" key="3">
    <source>
        <dbReference type="Proteomes" id="UP000722485"/>
    </source>
</evidence>
<feature type="region of interest" description="Disordered" evidence="1">
    <location>
        <begin position="1"/>
        <end position="32"/>
    </location>
</feature>
<evidence type="ECO:0000256" key="1">
    <source>
        <dbReference type="SAM" id="MobiDB-lite"/>
    </source>
</evidence>
<gene>
    <name evidence="2" type="ORF">G7Z17_g12686</name>
</gene>
<evidence type="ECO:0000313" key="2">
    <source>
        <dbReference type="EMBL" id="KAF7538209.1"/>
    </source>
</evidence>
<reference evidence="2" key="1">
    <citation type="submission" date="2020-03" db="EMBL/GenBank/DDBJ databases">
        <title>Draft Genome Sequence of Cylindrodendrum hubeiense.</title>
        <authorList>
            <person name="Buettner E."/>
            <person name="Kellner H."/>
        </authorList>
    </citation>
    <scope>NUCLEOTIDE SEQUENCE</scope>
    <source>
        <strain evidence="2">IHI 201604</strain>
    </source>
</reference>
<dbReference type="EMBL" id="JAANBB010000606">
    <property type="protein sequence ID" value="KAF7538209.1"/>
    <property type="molecule type" value="Genomic_DNA"/>
</dbReference>
<dbReference type="AlphaFoldDB" id="A0A9P5H2J0"/>
<organism evidence="2 3">
    <name type="scientific">Cylindrodendrum hubeiense</name>
    <dbReference type="NCBI Taxonomy" id="595255"/>
    <lineage>
        <taxon>Eukaryota</taxon>
        <taxon>Fungi</taxon>
        <taxon>Dikarya</taxon>
        <taxon>Ascomycota</taxon>
        <taxon>Pezizomycotina</taxon>
        <taxon>Sordariomycetes</taxon>
        <taxon>Hypocreomycetidae</taxon>
        <taxon>Hypocreales</taxon>
        <taxon>Nectriaceae</taxon>
        <taxon>Cylindrodendrum</taxon>
    </lineage>
</organism>
<accession>A0A9P5H2J0</accession>
<sequence length="798" mass="88893">MHFTLPCHPQNASSANSSVTRQPRLEINENSKMNTPKIDKALHAMALWGSTRDPVLFGHIRVNHRDFTDCGIRDLIAQLVEGAGNPILFVGSRLEIDIAKAGFGDPQSKGPSFFETYSGFTTLLENNRARNGKGPSAWKDAPQPEGWMESRVLPNRVILVISVQPQMPCECAIALVAAIHWAMDISQRQGAAIRVLTMSPEEEAWAVWGMLEAHSEVPPATHFDMKNAEAALYRTVGATTNIPEDIVNNIVLMDRSAKRLVLCFPPYDRVFELVSWLEAANIKDGPENGVHEYQLNSETPEEAISKALQPGNAFGNIVYLPNGFRAPCREINGFGQVHIIMGDADVKTVFDNVTAQITELPALPLSKSERLEQVSWIGRANCQEVFVYLEHPHTTVEAFVDSGHSRRRLEVSNRQLGGFLGALAGMSHWGLDVLHTAKWFVRQRALLNEMVRRVRRQRILVSSPTGLTLDTRDCNPAIFKAVLPILDYDYRLAYFVARHSSDPAVQQIKIQVAAMMCVGLGKVIEFKQRVDVAEEAPGARNQESSIDNDNVAQVSADKAVQYETREMASEDLFRACWGCTRPMSHTGAIWLALGLWKRAAKNKMNFNIGNFYDRKLEIIPGTSCVIDIGCAAKVADIIKAINKALGRIRVGTAQIDIADETGDLTESEQLELQRDLLHAYIHQLAPYRRHMKAFEVGRAETFIEIHDVATLTQLSGTPLWVDSTINVDALLELEGNETVFGVYHGMERTNAVTQFVKEWSWIPAQLVADWVFANANGETLHDWLARGVFPSKNFEEVA</sequence>
<feature type="compositionally biased region" description="Polar residues" evidence="1">
    <location>
        <begin position="10"/>
        <end position="21"/>
    </location>
</feature>
<dbReference type="OrthoDB" id="5035669at2759"/>
<dbReference type="Proteomes" id="UP000722485">
    <property type="component" value="Unassembled WGS sequence"/>
</dbReference>
<name>A0A9P5H2J0_9HYPO</name>